<proteinExistence type="inferred from homology"/>
<comment type="caution">
    <text evidence="3">The sequence shown here is derived from an EMBL/GenBank/DDBJ whole genome shotgun (WGS) entry which is preliminary data.</text>
</comment>
<dbReference type="InterPro" id="IPR003488">
    <property type="entry name" value="DprA"/>
</dbReference>
<evidence type="ECO:0000256" key="1">
    <source>
        <dbReference type="ARBA" id="ARBA00006525"/>
    </source>
</evidence>
<dbReference type="EMBL" id="JAENHN010000037">
    <property type="protein sequence ID" value="MBK1811546.1"/>
    <property type="molecule type" value="Genomic_DNA"/>
</dbReference>
<keyword evidence="4" id="KW-1185">Reference proteome</keyword>
<dbReference type="Proteomes" id="UP000596739">
    <property type="component" value="Unassembled WGS sequence"/>
</dbReference>
<gene>
    <name evidence="3" type="ORF">JHL18_13035</name>
</gene>
<dbReference type="SUPFAM" id="SSF102405">
    <property type="entry name" value="MCP/YpsA-like"/>
    <property type="match status" value="1"/>
</dbReference>
<organism evidence="3 4">
    <name type="scientific">Clostridium yunnanense</name>
    <dbReference type="NCBI Taxonomy" id="2800325"/>
    <lineage>
        <taxon>Bacteria</taxon>
        <taxon>Bacillati</taxon>
        <taxon>Bacillota</taxon>
        <taxon>Clostridia</taxon>
        <taxon>Eubacteriales</taxon>
        <taxon>Clostridiaceae</taxon>
        <taxon>Clostridium</taxon>
    </lineage>
</organism>
<reference evidence="4" key="1">
    <citation type="submission" date="2021-01" db="EMBL/GenBank/DDBJ databases">
        <title>Genome public.</title>
        <authorList>
            <person name="Liu C."/>
            <person name="Sun Q."/>
        </authorList>
    </citation>
    <scope>NUCLEOTIDE SEQUENCE [LARGE SCALE GENOMIC DNA]</scope>
    <source>
        <strain evidence="4">YIM B02505</strain>
    </source>
</reference>
<protein>
    <submittedName>
        <fullName evidence="3">DNA-protecting protein DprA</fullName>
    </submittedName>
</protein>
<dbReference type="Gene3D" id="3.40.50.450">
    <property type="match status" value="1"/>
</dbReference>
<sequence length="319" mass="35488">MNSKVILTLLNIPKVSRNTVRFIFSNTTYIPKTKNDIVDLFAHFHQRNKRIPIPSYDDISKAIEKTYLIIDKSEQQNINLISILDEAFPESLRNIPDSPVLLYYKGNYNSVLNNHSVAIIGTRTPTTHGIGVAEKLGMTFGKDGFTVVSGLAYGCDEFGHKGCIKSKGQTVAVMAGGLDTVYPSKNKDLAKLILDTDGCLISEYPIGVRPFKSSFVERDRLQSGLSAAVIVVETDVKGGTLHTVSDAILQKKILVCYKHPDQYLNDKQSQGNQMLIANGDAIPLANETDIENLKNKIIKGDYNKPNFYCEQRFDQLKLL</sequence>
<evidence type="ECO:0000259" key="2">
    <source>
        <dbReference type="Pfam" id="PF02481"/>
    </source>
</evidence>
<name>A0ABS1EQ56_9CLOT</name>
<dbReference type="Pfam" id="PF02481">
    <property type="entry name" value="DNA_processg_A"/>
    <property type="match status" value="1"/>
</dbReference>
<feature type="domain" description="Smf/DprA SLOG" evidence="2">
    <location>
        <begin position="80"/>
        <end position="290"/>
    </location>
</feature>
<dbReference type="PANTHER" id="PTHR43022:SF1">
    <property type="entry name" value="PROTEIN SMF"/>
    <property type="match status" value="1"/>
</dbReference>
<dbReference type="PANTHER" id="PTHR43022">
    <property type="entry name" value="PROTEIN SMF"/>
    <property type="match status" value="1"/>
</dbReference>
<evidence type="ECO:0000313" key="4">
    <source>
        <dbReference type="Proteomes" id="UP000596739"/>
    </source>
</evidence>
<comment type="similarity">
    <text evidence="1">Belongs to the DprA/Smf family.</text>
</comment>
<evidence type="ECO:0000313" key="3">
    <source>
        <dbReference type="EMBL" id="MBK1811546.1"/>
    </source>
</evidence>
<dbReference type="InterPro" id="IPR057666">
    <property type="entry name" value="DrpA_SLOG"/>
</dbReference>
<accession>A0ABS1EQ56</accession>
<dbReference type="RefSeq" id="WP_200269836.1">
    <property type="nucleotide sequence ID" value="NZ_JAENHN010000037.1"/>
</dbReference>